<dbReference type="SUPFAM" id="SSF51161">
    <property type="entry name" value="Trimeric LpxA-like enzymes"/>
    <property type="match status" value="3"/>
</dbReference>
<gene>
    <name evidence="5" type="ORF">HFP15_24630</name>
</gene>
<feature type="transmembrane region" description="Helical" evidence="3">
    <location>
        <begin position="672"/>
        <end position="697"/>
    </location>
</feature>
<dbReference type="PROSITE" id="PS00012">
    <property type="entry name" value="PHOSPHOPANTETHEINE"/>
    <property type="match status" value="1"/>
</dbReference>
<dbReference type="InterPro" id="IPR001451">
    <property type="entry name" value="Hexapep"/>
</dbReference>
<feature type="transmembrane region" description="Helical" evidence="3">
    <location>
        <begin position="874"/>
        <end position="900"/>
    </location>
</feature>
<evidence type="ECO:0000256" key="2">
    <source>
        <dbReference type="ARBA" id="ARBA00022553"/>
    </source>
</evidence>
<proteinExistence type="predicted"/>
<evidence type="ECO:0000313" key="5">
    <source>
        <dbReference type="EMBL" id="NKQ56071.1"/>
    </source>
</evidence>
<dbReference type="Gene3D" id="3.30.300.30">
    <property type="match status" value="1"/>
</dbReference>
<dbReference type="InterPro" id="IPR042099">
    <property type="entry name" value="ANL_N_sf"/>
</dbReference>
<dbReference type="InterPro" id="IPR006162">
    <property type="entry name" value="Ppantetheine_attach_site"/>
</dbReference>
<dbReference type="InterPro" id="IPR009081">
    <property type="entry name" value="PP-bd_ACP"/>
</dbReference>
<keyword evidence="3" id="KW-1133">Transmembrane helix</keyword>
<dbReference type="Gene3D" id="3.40.50.12780">
    <property type="entry name" value="N-terminal domain of ligase-like"/>
    <property type="match status" value="1"/>
</dbReference>
<dbReference type="InterPro" id="IPR020845">
    <property type="entry name" value="AMP-binding_CS"/>
</dbReference>
<dbReference type="Pfam" id="PF13193">
    <property type="entry name" value="AMP-binding_C"/>
    <property type="match status" value="1"/>
</dbReference>
<reference evidence="5 6" key="1">
    <citation type="submission" date="2020-04" db="EMBL/GenBank/DDBJ databases">
        <title>Novel species.</title>
        <authorList>
            <person name="Teo W.F.A."/>
            <person name="Lipun K."/>
            <person name="Srisuk N."/>
            <person name="Duangmal K."/>
        </authorList>
    </citation>
    <scope>NUCLEOTIDE SEQUENCE [LARGE SCALE GENOMIC DNA]</scope>
    <source>
        <strain evidence="5 6">K13G38</strain>
    </source>
</reference>
<dbReference type="NCBIfam" id="TIGR02353">
    <property type="entry name" value="NRPS_term_dom"/>
    <property type="match status" value="1"/>
</dbReference>
<evidence type="ECO:0000256" key="3">
    <source>
        <dbReference type="SAM" id="Phobius"/>
    </source>
</evidence>
<keyword evidence="6" id="KW-1185">Reference proteome</keyword>
<dbReference type="SUPFAM" id="SSF56801">
    <property type="entry name" value="Acetyl-CoA synthetase-like"/>
    <property type="match status" value="1"/>
</dbReference>
<evidence type="ECO:0000313" key="6">
    <source>
        <dbReference type="Proteomes" id="UP000715441"/>
    </source>
</evidence>
<comment type="caution">
    <text evidence="5">The sequence shown here is derived from an EMBL/GenBank/DDBJ whole genome shotgun (WGS) entry which is preliminary data.</text>
</comment>
<dbReference type="CDD" id="cd05930">
    <property type="entry name" value="A_NRPS"/>
    <property type="match status" value="1"/>
</dbReference>
<name>A0ABX1JCC3_9PSEU</name>
<dbReference type="Proteomes" id="UP000715441">
    <property type="component" value="Unassembled WGS sequence"/>
</dbReference>
<dbReference type="Pfam" id="PF00550">
    <property type="entry name" value="PP-binding"/>
    <property type="match status" value="1"/>
</dbReference>
<dbReference type="InterPro" id="IPR000873">
    <property type="entry name" value="AMP-dep_synth/lig_dom"/>
</dbReference>
<dbReference type="InterPro" id="IPR025110">
    <property type="entry name" value="AMP-bd_C"/>
</dbReference>
<dbReference type="PANTHER" id="PTHR45527:SF1">
    <property type="entry name" value="FATTY ACID SYNTHASE"/>
    <property type="match status" value="1"/>
</dbReference>
<dbReference type="InterPro" id="IPR036736">
    <property type="entry name" value="ACP-like_sf"/>
</dbReference>
<dbReference type="Gene3D" id="2.160.10.10">
    <property type="entry name" value="Hexapeptide repeat proteins"/>
    <property type="match status" value="3"/>
</dbReference>
<dbReference type="NCBIfam" id="TIGR01733">
    <property type="entry name" value="AA-adenyl-dom"/>
    <property type="match status" value="1"/>
</dbReference>
<feature type="transmembrane region" description="Helical" evidence="3">
    <location>
        <begin position="906"/>
        <end position="929"/>
    </location>
</feature>
<feature type="transmembrane region" description="Helical" evidence="3">
    <location>
        <begin position="642"/>
        <end position="660"/>
    </location>
</feature>
<organism evidence="5 6">
    <name type="scientific">Amycolatopsis acididurans</name>
    <dbReference type="NCBI Taxonomy" id="2724524"/>
    <lineage>
        <taxon>Bacteria</taxon>
        <taxon>Bacillati</taxon>
        <taxon>Actinomycetota</taxon>
        <taxon>Actinomycetes</taxon>
        <taxon>Pseudonocardiales</taxon>
        <taxon>Pseudonocardiaceae</taxon>
        <taxon>Amycolatopsis</taxon>
    </lineage>
</organism>
<feature type="transmembrane region" description="Helical" evidence="3">
    <location>
        <begin position="1143"/>
        <end position="1172"/>
    </location>
</feature>
<dbReference type="InterPro" id="IPR010071">
    <property type="entry name" value="AA_adenyl_dom"/>
</dbReference>
<accession>A0ABX1JCC3</accession>
<feature type="transmembrane region" description="Helical" evidence="3">
    <location>
        <begin position="1109"/>
        <end position="1131"/>
    </location>
</feature>
<keyword evidence="3" id="KW-0472">Membrane</keyword>
<dbReference type="EMBL" id="JAAXLS010000019">
    <property type="protein sequence ID" value="NKQ56071.1"/>
    <property type="molecule type" value="Genomic_DNA"/>
</dbReference>
<protein>
    <submittedName>
        <fullName evidence="5">Amino acid adenylation domain-containing protein</fullName>
    </submittedName>
</protein>
<evidence type="ECO:0000256" key="1">
    <source>
        <dbReference type="ARBA" id="ARBA00022450"/>
    </source>
</evidence>
<keyword evidence="3" id="KW-0812">Transmembrane</keyword>
<dbReference type="InterPro" id="IPR012728">
    <property type="entry name" value="Pls/PosA_C"/>
</dbReference>
<feature type="transmembrane region" description="Helical" evidence="3">
    <location>
        <begin position="717"/>
        <end position="742"/>
    </location>
</feature>
<keyword evidence="2" id="KW-0597">Phosphoprotein</keyword>
<dbReference type="PANTHER" id="PTHR45527">
    <property type="entry name" value="NONRIBOSOMAL PEPTIDE SYNTHETASE"/>
    <property type="match status" value="1"/>
</dbReference>
<dbReference type="InterPro" id="IPR011004">
    <property type="entry name" value="Trimer_LpxA-like_sf"/>
</dbReference>
<dbReference type="SUPFAM" id="SSF47336">
    <property type="entry name" value="ACP-like"/>
    <property type="match status" value="1"/>
</dbReference>
<dbReference type="PROSITE" id="PS50075">
    <property type="entry name" value="CARRIER"/>
    <property type="match status" value="1"/>
</dbReference>
<feature type="domain" description="Carrier" evidence="4">
    <location>
        <begin position="539"/>
        <end position="618"/>
    </location>
</feature>
<dbReference type="Pfam" id="PF00132">
    <property type="entry name" value="Hexapep"/>
    <property type="match status" value="1"/>
</dbReference>
<keyword evidence="1" id="KW-0596">Phosphopantetheine</keyword>
<sequence length="1328" mass="140359">MSQISTGYSLTDNLTTSVEYAAVTAEAWREGTAPARLHEFFEQACDQTPDRVALECGAEQLTYLELDERANRLAHLLGRHGAAAGARVGILMSRSTHLYVALLAVLKTGAAFVPIDPAAPADRVSSIAADAALDLLLVSGELAPVADGVSCPVLRPEALGAELAGESPSRPRLWPPDDESCYVIYTSGSTGRPKGVEVSQASICNFINVVSEVYGVRRTDRVYQGMTIAFDFSIEEIWPTWAAGAALIAGPAGADRIGAGLAGFLDRARVTVLYCVPTVLATIDRDLPCVRALLVGGEACPAELVQRWSRPGRRMLNTYGPTEATVTATWCELLPGRPVTIGRALPTYRIVLLDDDLRPVPAGAVGEICIGGPGVARGYVNRPELTGERFLEDPRISGGGRLYRTGDLGRVLANGEIEYLGRADSEVKIRGHRIDLQEIESVLLEDPAVTGAAVAPHPDTPTEDLVAYLAFTPDAEHDQAALIARLHQVLRQRLTGVMVPGFVEVLPVLPSMPSGKVDRARLPHPSGQRFAGRSGAVVAAESGAERAIARVWSELFGTTPDAVSVEADFFLDVGGHSLLAARAASQLRERGLAPEVSVADIYAHPTIRGLARRLADRTPAPRHVRSGPSETPRVTGCGSAQLGAIGVLLLVFGAPVATVLGLSGGVLSASTVWTLVAVAPVTYVVGRFVLPVLGIRLLAGGLKRGEYPLWSVMYFRLWLSLALLAVAPLQTMSGSPLLPWYLRVLGARVGRRCQLASANVSVPSLLSIGDDVSIGYGAHVQPFRVTDNRLLIAPVVLGDGVFVGANAVVEPGAELGTGASLGEMSVVAAGQRIPAGEYWSGSPSRRCAQVDPLVADMRARPSGRMSPLLRAGYAAAWLFVELLPLIFLVPSVVLGSWAYLTHGVAGGWWACLLAGPLSVATTCVVIAAVKRIVLPSTAPGVHRAASAFGLRKWVVDKLLQAGLAATNSLYATLYTPWWLRALGARIGPRSEVSTAAQLDPDLLTLGAESFVADMAAVGAATHCHGQIALGATSVGHRSFLGNAAFLRSGATVGDECLIGVHTRAPDGAVPSGTSWLGAPPIHLPRRQDSGTFGEQLTFRPTRMRVLERLVIEFFRIVLPGCLLAAAGYALLLAELWVTRIAGAVAAVLLAPVSALLSGLAVVVAVAMIKWLVVGRYRPRVEPLWSRFVRRTEFVTALYETAAVPALLGSLTGTPLLGPALRLFGAKIGKRCWITTTYLTEFDLVHLGDGACVGAATSLQTHLFEDRVMKMSIVDIDARASLGARSVVLYDSAVGEGATVAAMSLVMKGEHLPAGTAWQGIPARAESPR</sequence>
<dbReference type="Gene3D" id="1.10.1200.10">
    <property type="entry name" value="ACP-like"/>
    <property type="match status" value="1"/>
</dbReference>
<dbReference type="Pfam" id="PF00501">
    <property type="entry name" value="AMP-binding"/>
    <property type="match status" value="1"/>
</dbReference>
<dbReference type="InterPro" id="IPR045851">
    <property type="entry name" value="AMP-bd_C_sf"/>
</dbReference>
<evidence type="ECO:0000259" key="4">
    <source>
        <dbReference type="PROSITE" id="PS50075"/>
    </source>
</evidence>
<dbReference type="PROSITE" id="PS00455">
    <property type="entry name" value="AMP_BINDING"/>
    <property type="match status" value="1"/>
</dbReference>